<evidence type="ECO:0000259" key="7">
    <source>
        <dbReference type="PROSITE" id="PS50122"/>
    </source>
</evidence>
<dbReference type="GO" id="GO:0005737">
    <property type="term" value="C:cytoplasm"/>
    <property type="evidence" value="ECO:0007669"/>
    <property type="project" value="UniProtKB-SubCell"/>
</dbReference>
<dbReference type="Gene3D" id="3.40.50.2300">
    <property type="match status" value="1"/>
</dbReference>
<reference evidence="9" key="1">
    <citation type="submission" date="2019-10" db="EMBL/GenBank/DDBJ databases">
        <title>Lacipirellula parvula gen. nov., sp. nov., representing a lineage of planctomycetes widespread in freshwater anoxic habitats, and description of the family Lacipirellulaceae.</title>
        <authorList>
            <person name="Dedysh S.N."/>
            <person name="Kulichevskaya I.S."/>
            <person name="Beletsky A.V."/>
            <person name="Rakitin A.L."/>
            <person name="Mardanov A.V."/>
            <person name="Ivanova A.A."/>
            <person name="Saltykova V.X."/>
            <person name="Rijpstra W.I.C."/>
            <person name="Sinninghe Damste J.S."/>
            <person name="Ravin N.V."/>
        </authorList>
    </citation>
    <scope>NUCLEOTIDE SEQUENCE [LARGE SCALE GENOMIC DNA]</scope>
    <source>
        <strain evidence="9">PX69</strain>
    </source>
</reference>
<organism evidence="8 9">
    <name type="scientific">Lacipirellula parvula</name>
    <dbReference type="NCBI Taxonomy" id="2650471"/>
    <lineage>
        <taxon>Bacteria</taxon>
        <taxon>Pseudomonadati</taxon>
        <taxon>Planctomycetota</taxon>
        <taxon>Planctomycetia</taxon>
        <taxon>Pirellulales</taxon>
        <taxon>Lacipirellulaceae</taxon>
        <taxon>Lacipirellula</taxon>
    </lineage>
</organism>
<dbReference type="Proteomes" id="UP000326837">
    <property type="component" value="Chromosome"/>
</dbReference>
<dbReference type="InterPro" id="IPR000673">
    <property type="entry name" value="Sig_transdc_resp-reg_Me-estase"/>
</dbReference>
<feature type="domain" description="Response regulatory" evidence="6">
    <location>
        <begin position="7"/>
        <end position="125"/>
    </location>
</feature>
<dbReference type="Pfam" id="PF00072">
    <property type="entry name" value="Response_reg"/>
    <property type="match status" value="1"/>
</dbReference>
<evidence type="ECO:0000313" key="9">
    <source>
        <dbReference type="Proteomes" id="UP000326837"/>
    </source>
</evidence>
<dbReference type="HAMAP" id="MF_00099">
    <property type="entry name" value="CheB_chemtxs"/>
    <property type="match status" value="1"/>
</dbReference>
<dbReference type="PROSITE" id="PS50122">
    <property type="entry name" value="CHEB"/>
    <property type="match status" value="1"/>
</dbReference>
<feature type="modified residue" description="4-aspartylphosphate" evidence="3 5">
    <location>
        <position position="58"/>
    </location>
</feature>
<comment type="function">
    <text evidence="3">Involved in chemotaxis. Part of a chemotaxis signal transduction system that modulates chemotaxis in response to various stimuli. Catalyzes the demethylation of specific methylglutamate residues introduced into the chemoreceptors (methyl-accepting chemotaxis proteins or MCP) by CheR. Also mediates the irreversible deamidation of specific glutamine residues to glutamic acid.</text>
</comment>
<dbReference type="SUPFAM" id="SSF52172">
    <property type="entry name" value="CheY-like"/>
    <property type="match status" value="1"/>
</dbReference>
<dbReference type="GO" id="GO:0008984">
    <property type="term" value="F:protein-glutamate methylesterase activity"/>
    <property type="evidence" value="ECO:0007669"/>
    <property type="project" value="UniProtKB-UniRule"/>
</dbReference>
<dbReference type="EC" id="3.5.1.44" evidence="3"/>
<keyword evidence="3 5" id="KW-0597">Phosphoprotein</keyword>
<evidence type="ECO:0000256" key="1">
    <source>
        <dbReference type="ARBA" id="ARBA00022801"/>
    </source>
</evidence>
<dbReference type="CDD" id="cd16432">
    <property type="entry name" value="CheB_Rec"/>
    <property type="match status" value="1"/>
</dbReference>
<comment type="catalytic activity">
    <reaction evidence="3">
        <text>L-glutaminyl-[protein] + H2O = L-glutamyl-[protein] + NH4(+)</text>
        <dbReference type="Rhea" id="RHEA:16441"/>
        <dbReference type="Rhea" id="RHEA-COMP:10207"/>
        <dbReference type="Rhea" id="RHEA-COMP:10208"/>
        <dbReference type="ChEBI" id="CHEBI:15377"/>
        <dbReference type="ChEBI" id="CHEBI:28938"/>
        <dbReference type="ChEBI" id="CHEBI:29973"/>
        <dbReference type="ChEBI" id="CHEBI:30011"/>
        <dbReference type="EC" id="3.5.1.44"/>
    </reaction>
</comment>
<name>A0A5K7X5S7_9BACT</name>
<keyword evidence="3" id="KW-0963">Cytoplasm</keyword>
<evidence type="ECO:0000259" key="6">
    <source>
        <dbReference type="PROSITE" id="PS50110"/>
    </source>
</evidence>
<dbReference type="GO" id="GO:0050568">
    <property type="term" value="F:protein-glutamine glutaminase activity"/>
    <property type="evidence" value="ECO:0007669"/>
    <property type="project" value="UniProtKB-UniRule"/>
</dbReference>
<feature type="active site" evidence="3 4">
    <location>
        <position position="310"/>
    </location>
</feature>
<sequence length="371" mass="39508">MNPAPLRVLVVDDSALYRKVVRSVVEQLPNVEVIGHAQNGRLALDRIIADKPDVITLDMEMPELDGLGLLRELKERQIKLSAIMISTLTTAGAQATSAALQLGAFDFVLKPTLPDMEANARQLRADLAPRIEACRIISRGKLPAGGETRTPAAAAMGAPLAARMAAAPPKLPCASLRKTPEIIGIGVSTGGPVALHKLLPLLTPATPPVVLVQHMPPIFTKTLADDLNRRCQIEVVEGRHGMVVQPGRAIIAPGGKQMRIVRDEFRTTVQITDDPPERNCRPAVDYLFRSIAAEYGSRAWGAILTGMGDDGTLGARAMKERGAAIFAQDEATCVVYGMPRSVAEAGLVDVVAPLETIASRINESVLQGAGV</sequence>
<keyword evidence="9" id="KW-1185">Reference proteome</keyword>
<evidence type="ECO:0000256" key="5">
    <source>
        <dbReference type="PROSITE-ProRule" id="PRU00169"/>
    </source>
</evidence>
<dbReference type="KEGG" id="lpav:PLANPX_0784"/>
<dbReference type="NCBIfam" id="NF001965">
    <property type="entry name" value="PRK00742.1"/>
    <property type="match status" value="1"/>
</dbReference>
<dbReference type="GO" id="GO:0006935">
    <property type="term" value="P:chemotaxis"/>
    <property type="evidence" value="ECO:0007669"/>
    <property type="project" value="UniProtKB-UniRule"/>
</dbReference>
<dbReference type="SMART" id="SM00448">
    <property type="entry name" value="REC"/>
    <property type="match status" value="1"/>
</dbReference>
<comment type="catalytic activity">
    <reaction evidence="2 3">
        <text>[protein]-L-glutamate 5-O-methyl ester + H2O = L-glutamyl-[protein] + methanol + H(+)</text>
        <dbReference type="Rhea" id="RHEA:23236"/>
        <dbReference type="Rhea" id="RHEA-COMP:10208"/>
        <dbReference type="Rhea" id="RHEA-COMP:10311"/>
        <dbReference type="ChEBI" id="CHEBI:15377"/>
        <dbReference type="ChEBI" id="CHEBI:15378"/>
        <dbReference type="ChEBI" id="CHEBI:17790"/>
        <dbReference type="ChEBI" id="CHEBI:29973"/>
        <dbReference type="ChEBI" id="CHEBI:82795"/>
        <dbReference type="EC" id="3.1.1.61"/>
    </reaction>
</comment>
<evidence type="ECO:0000256" key="4">
    <source>
        <dbReference type="PROSITE-ProRule" id="PRU00050"/>
    </source>
</evidence>
<dbReference type="InterPro" id="IPR011006">
    <property type="entry name" value="CheY-like_superfamily"/>
</dbReference>
<dbReference type="PIRSF" id="PIRSF000876">
    <property type="entry name" value="RR_chemtxs_CheB"/>
    <property type="match status" value="1"/>
</dbReference>
<feature type="active site" evidence="3 4">
    <location>
        <position position="188"/>
    </location>
</feature>
<dbReference type="PANTHER" id="PTHR42872:SF3">
    <property type="entry name" value="PROTEIN-GLUTAMATE METHYLESTERASE_PROTEIN-GLUTAMINE GLUTAMINASE 1"/>
    <property type="match status" value="1"/>
</dbReference>
<dbReference type="InterPro" id="IPR008248">
    <property type="entry name" value="CheB-like"/>
</dbReference>
<dbReference type="Gene3D" id="3.40.50.180">
    <property type="entry name" value="Methylesterase CheB, C-terminal domain"/>
    <property type="match status" value="1"/>
</dbReference>
<dbReference type="InterPro" id="IPR035909">
    <property type="entry name" value="CheB_C"/>
</dbReference>
<evidence type="ECO:0000256" key="2">
    <source>
        <dbReference type="ARBA" id="ARBA00048267"/>
    </source>
</evidence>
<proteinExistence type="inferred from homology"/>
<keyword evidence="3 4" id="KW-0145">Chemotaxis</keyword>
<protein>
    <recommendedName>
        <fullName evidence="3">Protein-glutamate methylesterase/protein-glutamine glutaminase</fullName>
        <ecNumber evidence="3">3.1.1.61</ecNumber>
        <ecNumber evidence="3">3.5.1.44</ecNumber>
    </recommendedName>
</protein>
<dbReference type="GO" id="GO:0000156">
    <property type="term" value="F:phosphorelay response regulator activity"/>
    <property type="evidence" value="ECO:0007669"/>
    <property type="project" value="InterPro"/>
</dbReference>
<dbReference type="PANTHER" id="PTHR42872">
    <property type="entry name" value="PROTEIN-GLUTAMATE METHYLESTERASE/PROTEIN-GLUTAMINE GLUTAMINASE"/>
    <property type="match status" value="1"/>
</dbReference>
<comment type="similarity">
    <text evidence="3">Belongs to the CheB family.</text>
</comment>
<comment type="domain">
    <text evidence="3">Contains a C-terminal catalytic domain, and an N-terminal region which modulates catalytic activity.</text>
</comment>
<feature type="active site" evidence="3 4">
    <location>
        <position position="214"/>
    </location>
</feature>
<dbReference type="CDD" id="cd17541">
    <property type="entry name" value="REC_CheB-like"/>
    <property type="match status" value="1"/>
</dbReference>
<keyword evidence="1 3" id="KW-0378">Hydrolase</keyword>
<dbReference type="Pfam" id="PF01339">
    <property type="entry name" value="CheB_methylest"/>
    <property type="match status" value="1"/>
</dbReference>
<dbReference type="EMBL" id="AP021861">
    <property type="protein sequence ID" value="BBO31172.1"/>
    <property type="molecule type" value="Genomic_DNA"/>
</dbReference>
<gene>
    <name evidence="3" type="primary">cheB</name>
    <name evidence="8" type="ORF">PLANPX_0784</name>
</gene>
<comment type="PTM">
    <text evidence="3">Phosphorylated by CheA. Phosphorylation of the N-terminal regulatory domain activates the methylesterase activity.</text>
</comment>
<comment type="subcellular location">
    <subcellularLocation>
        <location evidence="3">Cytoplasm</location>
    </subcellularLocation>
</comment>
<dbReference type="SUPFAM" id="SSF52738">
    <property type="entry name" value="Methylesterase CheB, C-terminal domain"/>
    <property type="match status" value="1"/>
</dbReference>
<dbReference type="PROSITE" id="PS50110">
    <property type="entry name" value="RESPONSE_REGULATORY"/>
    <property type="match status" value="1"/>
</dbReference>
<dbReference type="InterPro" id="IPR001789">
    <property type="entry name" value="Sig_transdc_resp-reg_receiver"/>
</dbReference>
<dbReference type="RefSeq" id="WP_152097358.1">
    <property type="nucleotide sequence ID" value="NZ_AP021861.1"/>
</dbReference>
<dbReference type="EC" id="3.1.1.61" evidence="3"/>
<evidence type="ECO:0000256" key="3">
    <source>
        <dbReference type="HAMAP-Rule" id="MF_00099"/>
    </source>
</evidence>
<dbReference type="AlphaFoldDB" id="A0A5K7X5S7"/>
<feature type="domain" description="CheB-type methylesterase" evidence="7">
    <location>
        <begin position="176"/>
        <end position="368"/>
    </location>
</feature>
<evidence type="ECO:0000313" key="8">
    <source>
        <dbReference type="EMBL" id="BBO31172.1"/>
    </source>
</evidence>
<accession>A0A5K7X5S7</accession>